<dbReference type="GO" id="GO:0048029">
    <property type="term" value="F:monosaccharide binding"/>
    <property type="evidence" value="ECO:0007669"/>
    <property type="project" value="TreeGrafter"/>
</dbReference>
<dbReference type="CDD" id="cd05015">
    <property type="entry name" value="SIS_PGI_1"/>
    <property type="match status" value="1"/>
</dbReference>
<name>A0A6I2MIJ5_9FLAO</name>
<evidence type="ECO:0000313" key="9">
    <source>
        <dbReference type="EMBL" id="MRX62972.1"/>
    </source>
</evidence>
<feature type="active site" evidence="7">
    <location>
        <position position="386"/>
    </location>
</feature>
<keyword evidence="4 7" id="KW-0324">Glycolysis</keyword>
<comment type="pathway">
    <text evidence="7">Carbohydrate biosynthesis; gluconeogenesis.</text>
</comment>
<dbReference type="GO" id="GO:0051156">
    <property type="term" value="P:glucose 6-phosphate metabolic process"/>
    <property type="evidence" value="ECO:0007669"/>
    <property type="project" value="TreeGrafter"/>
</dbReference>
<dbReference type="GO" id="GO:0005829">
    <property type="term" value="C:cytosol"/>
    <property type="evidence" value="ECO:0007669"/>
    <property type="project" value="TreeGrafter"/>
</dbReference>
<dbReference type="OrthoDB" id="140919at2"/>
<comment type="function">
    <text evidence="7">Catalyzes the reversible isomerization of glucose-6-phosphate to fructose-6-phosphate.</text>
</comment>
<dbReference type="GO" id="GO:0006096">
    <property type="term" value="P:glycolytic process"/>
    <property type="evidence" value="ECO:0007669"/>
    <property type="project" value="UniProtKB-UniRule"/>
</dbReference>
<keyword evidence="5 7" id="KW-0413">Isomerase</keyword>
<dbReference type="InterPro" id="IPR035482">
    <property type="entry name" value="SIS_PGI_2"/>
</dbReference>
<evidence type="ECO:0000256" key="3">
    <source>
        <dbReference type="ARBA" id="ARBA00022432"/>
    </source>
</evidence>
<comment type="subcellular location">
    <subcellularLocation>
        <location evidence="7">Cytoplasm</location>
    </subcellularLocation>
</comment>
<dbReference type="UniPathway" id="UPA00138"/>
<feature type="active site" evidence="7">
    <location>
        <position position="514"/>
    </location>
</feature>
<proteinExistence type="inferred from homology"/>
<dbReference type="PANTHER" id="PTHR11469">
    <property type="entry name" value="GLUCOSE-6-PHOSPHATE ISOMERASE"/>
    <property type="match status" value="1"/>
</dbReference>
<dbReference type="EC" id="5.3.1.9" evidence="7"/>
<comment type="caution">
    <text evidence="9">The sequence shown here is derived from an EMBL/GenBank/DDBJ whole genome shotgun (WGS) entry which is preliminary data.</text>
</comment>
<dbReference type="GO" id="GO:0006094">
    <property type="term" value="P:gluconeogenesis"/>
    <property type="evidence" value="ECO:0007669"/>
    <property type="project" value="UniProtKB-UniRule"/>
</dbReference>
<accession>A0A6I2MIJ5</accession>
<evidence type="ECO:0000256" key="4">
    <source>
        <dbReference type="ARBA" id="ARBA00023152"/>
    </source>
</evidence>
<dbReference type="PROSITE" id="PS00174">
    <property type="entry name" value="P_GLUCOSE_ISOMERASE_2"/>
    <property type="match status" value="1"/>
</dbReference>
<dbReference type="EMBL" id="WKJH01000001">
    <property type="protein sequence ID" value="MRX62972.1"/>
    <property type="molecule type" value="Genomic_DNA"/>
</dbReference>
<organism evidence="9 10">
    <name type="scientific">Maribacter luteus</name>
    <dbReference type="NCBI Taxonomy" id="2594478"/>
    <lineage>
        <taxon>Bacteria</taxon>
        <taxon>Pseudomonadati</taxon>
        <taxon>Bacteroidota</taxon>
        <taxon>Flavobacteriia</taxon>
        <taxon>Flavobacteriales</taxon>
        <taxon>Flavobacteriaceae</taxon>
        <taxon>Maribacter</taxon>
    </lineage>
</organism>
<dbReference type="CDD" id="cd05016">
    <property type="entry name" value="SIS_PGI_2"/>
    <property type="match status" value="1"/>
</dbReference>
<dbReference type="Gene3D" id="3.40.50.10490">
    <property type="entry name" value="Glucose-6-phosphate isomerase like protein, domain 1"/>
    <property type="match status" value="2"/>
</dbReference>
<dbReference type="FunFam" id="3.40.50.10490:FF:000004">
    <property type="entry name" value="Glucose-6-phosphate isomerase"/>
    <property type="match status" value="1"/>
</dbReference>
<comment type="catalytic activity">
    <reaction evidence="6 7 8">
        <text>alpha-D-glucose 6-phosphate = beta-D-fructose 6-phosphate</text>
        <dbReference type="Rhea" id="RHEA:11816"/>
        <dbReference type="ChEBI" id="CHEBI:57634"/>
        <dbReference type="ChEBI" id="CHEBI:58225"/>
        <dbReference type="EC" id="5.3.1.9"/>
    </reaction>
</comment>
<dbReference type="Proteomes" id="UP000443153">
    <property type="component" value="Unassembled WGS sequence"/>
</dbReference>
<dbReference type="Pfam" id="PF00342">
    <property type="entry name" value="PGI"/>
    <property type="match status" value="1"/>
</dbReference>
<dbReference type="PANTHER" id="PTHR11469:SF1">
    <property type="entry name" value="GLUCOSE-6-PHOSPHATE ISOMERASE"/>
    <property type="match status" value="1"/>
</dbReference>
<dbReference type="RefSeq" id="WP_154363300.1">
    <property type="nucleotide sequence ID" value="NZ_CANMYZ010000001.1"/>
</dbReference>
<dbReference type="InterPro" id="IPR035476">
    <property type="entry name" value="SIS_PGI_1"/>
</dbReference>
<dbReference type="SUPFAM" id="SSF53697">
    <property type="entry name" value="SIS domain"/>
    <property type="match status" value="1"/>
</dbReference>
<evidence type="ECO:0000256" key="1">
    <source>
        <dbReference type="ARBA" id="ARBA00004926"/>
    </source>
</evidence>
<evidence type="ECO:0000256" key="2">
    <source>
        <dbReference type="ARBA" id="ARBA00006604"/>
    </source>
</evidence>
<evidence type="ECO:0000313" key="10">
    <source>
        <dbReference type="Proteomes" id="UP000443153"/>
    </source>
</evidence>
<dbReference type="InterPro" id="IPR001672">
    <property type="entry name" value="G6P_Isomerase"/>
</dbReference>
<evidence type="ECO:0000256" key="6">
    <source>
        <dbReference type="ARBA" id="ARBA00029321"/>
    </source>
</evidence>
<keyword evidence="3 7" id="KW-0312">Gluconeogenesis</keyword>
<dbReference type="UniPathway" id="UPA00109">
    <property type="reaction ID" value="UER00181"/>
</dbReference>
<dbReference type="PROSITE" id="PS00765">
    <property type="entry name" value="P_GLUCOSE_ISOMERASE_1"/>
    <property type="match status" value="1"/>
</dbReference>
<dbReference type="AlphaFoldDB" id="A0A6I2MIJ5"/>
<keyword evidence="10" id="KW-1185">Reference proteome</keyword>
<gene>
    <name evidence="7" type="primary">pgi</name>
    <name evidence="9" type="ORF">GJ691_02210</name>
</gene>
<comment type="pathway">
    <text evidence="1 7 8">Carbohydrate degradation; glycolysis; D-glyceraldehyde 3-phosphate and glycerone phosphate from D-glucose: step 2/4.</text>
</comment>
<dbReference type="NCBIfam" id="NF001211">
    <property type="entry name" value="PRK00179.1"/>
    <property type="match status" value="1"/>
</dbReference>
<dbReference type="PRINTS" id="PR00662">
    <property type="entry name" value="G6PISOMERASE"/>
</dbReference>
<reference evidence="9 10" key="1">
    <citation type="submission" date="2019-11" db="EMBL/GenBank/DDBJ databases">
        <title>Maribacter lutea sp. nov., a marine bacterium isolated from intertidal sand.</title>
        <authorList>
            <person name="Liu A."/>
        </authorList>
    </citation>
    <scope>NUCLEOTIDE SEQUENCE [LARGE SCALE GENOMIC DNA]</scope>
    <source>
        <strain evidence="9 10">RZ05</strain>
    </source>
</reference>
<feature type="active site" description="Proton donor" evidence="7">
    <location>
        <position position="355"/>
    </location>
</feature>
<comment type="similarity">
    <text evidence="2 7 8">Belongs to the GPI family.</text>
</comment>
<dbReference type="InterPro" id="IPR046348">
    <property type="entry name" value="SIS_dom_sf"/>
</dbReference>
<dbReference type="InterPro" id="IPR018189">
    <property type="entry name" value="Phosphoglucose_isomerase_CS"/>
</dbReference>
<dbReference type="InterPro" id="IPR023096">
    <property type="entry name" value="G6P_Isomerase_C"/>
</dbReference>
<dbReference type="GO" id="GO:0097367">
    <property type="term" value="F:carbohydrate derivative binding"/>
    <property type="evidence" value="ECO:0007669"/>
    <property type="project" value="InterPro"/>
</dbReference>
<dbReference type="Gene3D" id="1.10.1390.10">
    <property type="match status" value="1"/>
</dbReference>
<evidence type="ECO:0000256" key="8">
    <source>
        <dbReference type="RuleBase" id="RU000612"/>
    </source>
</evidence>
<protein>
    <recommendedName>
        <fullName evidence="7">Glucose-6-phosphate isomerase</fullName>
        <shortName evidence="7">GPI</shortName>
        <ecNumber evidence="7">5.3.1.9</ecNumber>
    </recommendedName>
    <alternativeName>
        <fullName evidence="7">Phosphoglucose isomerase</fullName>
        <shortName evidence="7">PGI</shortName>
    </alternativeName>
    <alternativeName>
        <fullName evidence="7">Phosphohexose isomerase</fullName>
        <shortName evidence="7">PHI</shortName>
    </alternativeName>
</protein>
<evidence type="ECO:0000256" key="7">
    <source>
        <dbReference type="HAMAP-Rule" id="MF_00473"/>
    </source>
</evidence>
<keyword evidence="7" id="KW-0963">Cytoplasm</keyword>
<dbReference type="PROSITE" id="PS51463">
    <property type="entry name" value="P_GLUCOSE_ISOMERASE_3"/>
    <property type="match status" value="1"/>
</dbReference>
<evidence type="ECO:0000256" key="5">
    <source>
        <dbReference type="ARBA" id="ARBA00023235"/>
    </source>
</evidence>
<dbReference type="HAMAP" id="MF_00473">
    <property type="entry name" value="G6P_isomerase"/>
    <property type="match status" value="1"/>
</dbReference>
<sequence>MALNNTNPTKTAAWEKLAQHYKNTKDTDLKELFANDSGRGKDFTIQWNDFLFDFSKNRITKETLSLLLELADEVGLKDAISKYFGGEAINQTENRAVLHTALRAKKSDSVKVDGVDVVPEVYEVKEHIKTFTEEIISGKKKGYTGKAFTDVVNIGIGGSDLGPAMVVEALKYYKNHLKTHFVSNVDGDHVHEVLKELDPETTLFVVVSKTFTTQETLSNATTIKNWFLKHATQEDVAKHFAAVSTNTEKISEFGISADNVFPMWDWVGGRFSLWSAVGITIALAVGYENFDALLMGANAMDDHFENTEFDSNIPVIMALLSIWYNNFHKAETEAIIPYTQYLSRFSAYLQQGIMESNGKSVDRNGDPVDYQTGTIIWGEPGTNAQHAFFQLIHQGTKLIPADFIGYKKSLHGDADHHNKLMANFFAQTEALMNGKTTEEVLSELKGKNLSEEEISALLPFKVFAGNKPTNTFLIDKLTPHSLGALISAYEHKIFVQGVVWNIFSYDQWGVELGKQLATNILKDINDLGISDHDSSTLSLLQKFKK</sequence>
<dbReference type="GO" id="GO:0004347">
    <property type="term" value="F:glucose-6-phosphate isomerase activity"/>
    <property type="evidence" value="ECO:0007669"/>
    <property type="project" value="UniProtKB-UniRule"/>
</dbReference>